<organism evidence="2 3">
    <name type="scientific">Acinetobacter vivianii</name>
    <dbReference type="NCBI Taxonomy" id="1776742"/>
    <lineage>
        <taxon>Bacteria</taxon>
        <taxon>Pseudomonadati</taxon>
        <taxon>Pseudomonadota</taxon>
        <taxon>Gammaproteobacteria</taxon>
        <taxon>Moraxellales</taxon>
        <taxon>Moraxellaceae</taxon>
        <taxon>Acinetobacter</taxon>
    </lineage>
</organism>
<dbReference type="EMBL" id="CP085083">
    <property type="protein sequence ID" value="WDZ50562.1"/>
    <property type="molecule type" value="Genomic_DNA"/>
</dbReference>
<sequence>MKLKLSYVFVTALMMGISSVNAAQQPVKLADALQQQSLHENLTQEQARQAILKMAGEYKVDFRFEELYSLKPDYKVKKDDLSSGYETVVVLENTPNKVSLQHILVAEGHVVKHWRQDWEYEPTKMWSYIGDYRWKSIDLKPEQSKGKWLQTVWQVDDSPRYAGLGAWTKDNGAVEWVSNETYRPLPRREHTTRNDYDVIIGINRHAFTATGWVHEQDNIKFDTKTNTALARELGVNQYNKVEGYDFKAAYDYWKKNATYWSAVRDAWANAFNQNQIVALKFAGKNEKSHFSYFNDQAKSVAGKTVKTEQLQTQAKTLLNQQLVEGKIN</sequence>
<dbReference type="KEGG" id="aviv:LF296_14750"/>
<dbReference type="RefSeq" id="WP_272654803.1">
    <property type="nucleotide sequence ID" value="NZ_CP085083.1"/>
</dbReference>
<feature type="signal peptide" evidence="1">
    <location>
        <begin position="1"/>
        <end position="22"/>
    </location>
</feature>
<reference evidence="2" key="1">
    <citation type="journal article" date="2022" name="Front Environ Sci">
        <title>Complete genome sequence analysis of a novel alkane-degrading bacterial strain, Acinetobacter vivianii KJ-1, and its diesel degradation ability.</title>
        <authorList>
            <person name="Zhang Y."/>
            <person name="Song F."/>
            <person name="Wang J."/>
            <person name="Zhao Q."/>
            <person name="Zheng L."/>
            <person name="Wang Z."/>
            <person name="Zhang X."/>
            <person name="Gao Y."/>
            <person name="Chen G."/>
            <person name="Huang Y."/>
        </authorList>
    </citation>
    <scope>NUCLEOTIDE SEQUENCE</scope>
    <source>
        <strain evidence="2">KJ-1</strain>
    </source>
</reference>
<dbReference type="AlphaFoldDB" id="A0AAJ6NHZ5"/>
<name>A0AAJ6NHZ5_9GAMM</name>
<evidence type="ECO:0000256" key="1">
    <source>
        <dbReference type="SAM" id="SignalP"/>
    </source>
</evidence>
<dbReference type="InterPro" id="IPR046715">
    <property type="entry name" value="DUF6607"/>
</dbReference>
<accession>A0AAJ6NHZ5</accession>
<proteinExistence type="predicted"/>
<dbReference type="Proteomes" id="UP001199528">
    <property type="component" value="Chromosome"/>
</dbReference>
<protein>
    <submittedName>
        <fullName evidence="2">Uncharacterized protein</fullName>
    </submittedName>
</protein>
<feature type="chain" id="PRO_5042460676" evidence="1">
    <location>
        <begin position="23"/>
        <end position="328"/>
    </location>
</feature>
<evidence type="ECO:0000313" key="3">
    <source>
        <dbReference type="Proteomes" id="UP001199528"/>
    </source>
</evidence>
<keyword evidence="1" id="KW-0732">Signal</keyword>
<dbReference type="Pfam" id="PF20311">
    <property type="entry name" value="DUF6607"/>
    <property type="match status" value="1"/>
</dbReference>
<evidence type="ECO:0000313" key="2">
    <source>
        <dbReference type="EMBL" id="WDZ50562.1"/>
    </source>
</evidence>
<reference evidence="2" key="2">
    <citation type="submission" date="2023-02" db="EMBL/GenBank/DDBJ databases">
        <authorList>
            <person name="Huang Y."/>
            <person name="Zhang Y."/>
            <person name="Zhang T."/>
            <person name="Wang J."/>
        </authorList>
    </citation>
    <scope>NUCLEOTIDE SEQUENCE</scope>
    <source>
        <strain evidence="2">KJ-1</strain>
    </source>
</reference>
<gene>
    <name evidence="2" type="ORF">LF296_14750</name>
</gene>